<evidence type="ECO:0000313" key="1">
    <source>
        <dbReference type="EMBL" id="ADN17111.1"/>
    </source>
</evidence>
<dbReference type="RefSeq" id="WP_013325149.1">
    <property type="nucleotide sequence ID" value="NC_014501.1"/>
</dbReference>
<dbReference type="EMBL" id="CP002198">
    <property type="protein sequence ID" value="ADN17111.1"/>
    <property type="molecule type" value="Genomic_DNA"/>
</dbReference>
<dbReference type="Proteomes" id="UP000008206">
    <property type="component" value="Chromosome"/>
</dbReference>
<dbReference type="eggNOG" id="ENOG5032TD0">
    <property type="taxonomic scope" value="Bacteria"/>
</dbReference>
<accession>E0U602</accession>
<gene>
    <name evidence="1" type="ordered locus">Cyan7822_5230</name>
</gene>
<dbReference type="AlphaFoldDB" id="E0U602"/>
<organism evidence="1 2">
    <name type="scientific">Gloeothece verrucosa (strain PCC 7822)</name>
    <name type="common">Cyanothece sp. (strain PCC 7822)</name>
    <dbReference type="NCBI Taxonomy" id="497965"/>
    <lineage>
        <taxon>Bacteria</taxon>
        <taxon>Bacillati</taxon>
        <taxon>Cyanobacteriota</taxon>
        <taxon>Cyanophyceae</taxon>
        <taxon>Oscillatoriophycideae</taxon>
        <taxon>Chroococcales</taxon>
        <taxon>Aphanothecaceae</taxon>
        <taxon>Gloeothece</taxon>
        <taxon>Gloeothece verrucosa</taxon>
    </lineage>
</organism>
<proteinExistence type="predicted"/>
<evidence type="ECO:0000313" key="2">
    <source>
        <dbReference type="Proteomes" id="UP000008206"/>
    </source>
</evidence>
<protein>
    <recommendedName>
        <fullName evidence="3">DUF3124 domain-containing protein</fullName>
    </recommendedName>
</protein>
<dbReference type="KEGG" id="cyj:Cyan7822_5230"/>
<reference evidence="2" key="1">
    <citation type="journal article" date="2011" name="MBio">
        <title>Novel metabolic attributes of the genus Cyanothece, comprising a group of unicellular nitrogen-fixing Cyanobacteria.</title>
        <authorList>
            <person name="Bandyopadhyay A."/>
            <person name="Elvitigala T."/>
            <person name="Welsh E."/>
            <person name="Stockel J."/>
            <person name="Liberton M."/>
            <person name="Min H."/>
            <person name="Sherman L.A."/>
            <person name="Pakrasi H.B."/>
        </authorList>
    </citation>
    <scope>NUCLEOTIDE SEQUENCE [LARGE SCALE GENOMIC DNA]</scope>
    <source>
        <strain evidence="2">PCC 7822</strain>
    </source>
</reference>
<sequence>MKVIHLIGIVIAAVSVGFLLSQELKQQPENTPSQLPNNQPSPEVVKKVTLDNNIKIITGQTIYVPVYSSIYFETEKRLLDLTNTLSVRNTDFKKSIIIKSVNYYSSTGQLVASYLKQPIEISPLAAKDFVVPRTNTKGGTSASFIVEWVAQEKVSEPVVEGVMISTSASQGLSWISHGRVIKTYPGP</sequence>
<evidence type="ECO:0008006" key="3">
    <source>
        <dbReference type="Google" id="ProtNLM"/>
    </source>
</evidence>
<dbReference type="STRING" id="497965.Cyan7822_5230"/>
<dbReference type="HOGENOM" id="CLU_112039_2_0_3"/>
<keyword evidence="2" id="KW-1185">Reference proteome</keyword>
<name>E0U602_GLOV7</name>
<dbReference type="OrthoDB" id="283474at2"/>
<dbReference type="Pfam" id="PF11322">
    <property type="entry name" value="DUF3124"/>
    <property type="match status" value="1"/>
</dbReference>
<dbReference type="InterPro" id="IPR021471">
    <property type="entry name" value="DUF3124"/>
</dbReference>